<protein>
    <recommendedName>
        <fullName evidence="1">Segregation and condensation protein A</fullName>
    </recommendedName>
</protein>
<evidence type="ECO:0000256" key="1">
    <source>
        <dbReference type="ARBA" id="ARBA00044777"/>
    </source>
</evidence>
<dbReference type="Pfam" id="PF02616">
    <property type="entry name" value="SMC_ScpA"/>
    <property type="match status" value="1"/>
</dbReference>
<dbReference type="eggNOG" id="COG1354">
    <property type="taxonomic scope" value="Bacteria"/>
</dbReference>
<reference evidence="2 3" key="1">
    <citation type="journal article" date="2012" name="J. Bacteriol.">
        <title>Draft Genome Sequence of the Purple Photosynthetic Bacterium Phaeospirillum molischianum DSM120, a Particularly Versatile Bacterium.</title>
        <authorList>
            <person name="Duquesne K."/>
            <person name="Prima V."/>
            <person name="Ji B."/>
            <person name="Rouy Z."/>
            <person name="Medigue C."/>
            <person name="Talla E."/>
            <person name="Sturgis J.N."/>
        </authorList>
    </citation>
    <scope>NUCLEOTIDE SEQUENCE [LARGE SCALE GENOMIC DNA]</scope>
    <source>
        <strain evidence="3">DSM120</strain>
    </source>
</reference>
<evidence type="ECO:0000313" key="2">
    <source>
        <dbReference type="EMBL" id="CCG40942.1"/>
    </source>
</evidence>
<keyword evidence="3" id="KW-1185">Reference proteome</keyword>
<dbReference type="PANTHER" id="PTHR33969">
    <property type="entry name" value="SEGREGATION AND CONDENSATION PROTEIN A"/>
    <property type="match status" value="1"/>
</dbReference>
<comment type="caution">
    <text evidence="2">The sequence shown here is derived from an EMBL/GenBank/DDBJ whole genome shotgun (WGS) entry which is preliminary data.</text>
</comment>
<dbReference type="Proteomes" id="UP000004169">
    <property type="component" value="Unassembled WGS sequence"/>
</dbReference>
<sequence>MESFAVEEEVDAERPVAERLLLDIDGWEGPLDLLLQLAREQKVDISRMSILKLADQYLDFIHNIRKNQLDLAAEYLVMAAWLAYLKSRLLLPEPDPDPGDESSPEEQAEALSFRLRRLKAMQDAGELLFAGPRLGRDVFGPGAAEGIVVVDRPVFDLGFYDFLKVYADYLTRRSVTVLTVEAADLWSVEHALARLEAMLGIGALPDWSVLMAYLPPLEGDALKMKSAMASTFVAALELARQGRLCLRQDGPAYSPIYVRAGQRQDSDETEENYD</sequence>
<dbReference type="EMBL" id="CAHP01000015">
    <property type="protein sequence ID" value="CCG40942.1"/>
    <property type="molecule type" value="Genomic_DNA"/>
</dbReference>
<dbReference type="AlphaFoldDB" id="H8FRF4"/>
<dbReference type="Gene3D" id="6.10.250.2410">
    <property type="match status" value="1"/>
</dbReference>
<dbReference type="RefSeq" id="WP_002727613.1">
    <property type="nucleotide sequence ID" value="NZ_CAHP01000015.1"/>
</dbReference>
<dbReference type="PANTHER" id="PTHR33969:SF2">
    <property type="entry name" value="SEGREGATION AND CONDENSATION PROTEIN A"/>
    <property type="match status" value="1"/>
</dbReference>
<evidence type="ECO:0000313" key="3">
    <source>
        <dbReference type="Proteomes" id="UP000004169"/>
    </source>
</evidence>
<gene>
    <name evidence="2" type="ORF">PHAMO_220060</name>
</gene>
<proteinExistence type="predicted"/>
<name>H8FRF4_MAGML</name>
<dbReference type="InterPro" id="IPR003768">
    <property type="entry name" value="ScpA"/>
</dbReference>
<accession>H8FRF4</accession>
<dbReference type="STRING" id="1150626.PHAMO_220060"/>
<organism evidence="2 3">
    <name type="scientific">Magnetospirillum molischianum DSM 120</name>
    <dbReference type="NCBI Taxonomy" id="1150626"/>
    <lineage>
        <taxon>Bacteria</taxon>
        <taxon>Pseudomonadati</taxon>
        <taxon>Pseudomonadota</taxon>
        <taxon>Alphaproteobacteria</taxon>
        <taxon>Rhodospirillales</taxon>
        <taxon>Rhodospirillaceae</taxon>
        <taxon>Magnetospirillum</taxon>
    </lineage>
</organism>
<dbReference type="OrthoDB" id="9793741at2"/>